<protein>
    <recommendedName>
        <fullName evidence="4">Methylamine utilization protein MauE</fullName>
    </recommendedName>
</protein>
<dbReference type="Pfam" id="PF07291">
    <property type="entry name" value="MauE"/>
    <property type="match status" value="1"/>
</dbReference>
<evidence type="ECO:0000313" key="11">
    <source>
        <dbReference type="Proteomes" id="UP000630923"/>
    </source>
</evidence>
<evidence type="ECO:0000313" key="10">
    <source>
        <dbReference type="EMBL" id="GHF10894.1"/>
    </source>
</evidence>
<evidence type="ECO:0000256" key="8">
    <source>
        <dbReference type="SAM" id="Phobius"/>
    </source>
</evidence>
<comment type="function">
    <text evidence="1">May be specifically involved in the processing, transport, and/or maturation of the MADH beta-subunit.</text>
</comment>
<reference evidence="10" key="1">
    <citation type="journal article" date="2014" name="Int. J. Syst. Evol. Microbiol.">
        <title>Complete genome sequence of Corynebacterium casei LMG S-19264T (=DSM 44701T), isolated from a smear-ripened cheese.</title>
        <authorList>
            <consortium name="US DOE Joint Genome Institute (JGI-PGF)"/>
            <person name="Walter F."/>
            <person name="Albersmeier A."/>
            <person name="Kalinowski J."/>
            <person name="Ruckert C."/>
        </authorList>
    </citation>
    <scope>NUCLEOTIDE SEQUENCE</scope>
    <source>
        <strain evidence="10">KCTC 42590</strain>
    </source>
</reference>
<evidence type="ECO:0000256" key="7">
    <source>
        <dbReference type="ARBA" id="ARBA00023136"/>
    </source>
</evidence>
<dbReference type="RefSeq" id="WP_191249579.1">
    <property type="nucleotide sequence ID" value="NZ_BNCI01000001.1"/>
</dbReference>
<dbReference type="Proteomes" id="UP000630923">
    <property type="component" value="Unassembled WGS sequence"/>
</dbReference>
<dbReference type="AlphaFoldDB" id="A0A919E494"/>
<feature type="transmembrane region" description="Helical" evidence="8">
    <location>
        <begin position="44"/>
        <end position="67"/>
    </location>
</feature>
<feature type="transmembrane region" description="Helical" evidence="8">
    <location>
        <begin position="6"/>
        <end position="23"/>
    </location>
</feature>
<reference evidence="10" key="2">
    <citation type="submission" date="2020-09" db="EMBL/GenBank/DDBJ databases">
        <authorList>
            <person name="Sun Q."/>
            <person name="Kim S."/>
        </authorList>
    </citation>
    <scope>NUCLEOTIDE SEQUENCE</scope>
    <source>
        <strain evidence="10">KCTC 42590</strain>
    </source>
</reference>
<comment type="pathway">
    <text evidence="3">One-carbon metabolism; methylamine degradation.</text>
</comment>
<keyword evidence="11" id="KW-1185">Reference proteome</keyword>
<name>A0A919E494_9PROT</name>
<evidence type="ECO:0000259" key="9">
    <source>
        <dbReference type="Pfam" id="PF07291"/>
    </source>
</evidence>
<sequence>MIDLGIQFAVLTFLAIFFAGSALHKLTHFSSFRLAITGYGIMPAALVPTAAAIAASAEVLVVVLALLPGYQPVAALLGASLFLGYACLMMVAILRGNAGADCGCNWGNSRQSTPLGRPLIYRNLVLALITLIAVATPDIRSLVWLDWVTALLASAAIILLYQAFNALIATLAFQQEHSS</sequence>
<evidence type="ECO:0000256" key="3">
    <source>
        <dbReference type="ARBA" id="ARBA00004856"/>
    </source>
</evidence>
<dbReference type="EMBL" id="BNCI01000001">
    <property type="protein sequence ID" value="GHF10894.1"/>
    <property type="molecule type" value="Genomic_DNA"/>
</dbReference>
<gene>
    <name evidence="10" type="ORF">GCM10017044_00720</name>
</gene>
<evidence type="ECO:0000256" key="4">
    <source>
        <dbReference type="ARBA" id="ARBA00019078"/>
    </source>
</evidence>
<dbReference type="GO" id="GO:0030416">
    <property type="term" value="P:methylamine metabolic process"/>
    <property type="evidence" value="ECO:0007669"/>
    <property type="project" value="InterPro"/>
</dbReference>
<keyword evidence="5 8" id="KW-0812">Transmembrane</keyword>
<feature type="domain" description="Methylamine utilisation protein MauE" evidence="9">
    <location>
        <begin position="9"/>
        <end position="134"/>
    </location>
</feature>
<comment type="subcellular location">
    <subcellularLocation>
        <location evidence="2">Membrane</location>
        <topology evidence="2">Multi-pass membrane protein</topology>
    </subcellularLocation>
</comment>
<accession>A0A919E494</accession>
<evidence type="ECO:0000256" key="2">
    <source>
        <dbReference type="ARBA" id="ARBA00004141"/>
    </source>
</evidence>
<keyword evidence="7 8" id="KW-0472">Membrane</keyword>
<feature type="transmembrane region" description="Helical" evidence="8">
    <location>
        <begin position="147"/>
        <end position="173"/>
    </location>
</feature>
<evidence type="ECO:0000256" key="1">
    <source>
        <dbReference type="ARBA" id="ARBA00003475"/>
    </source>
</evidence>
<dbReference type="GO" id="GO:0016020">
    <property type="term" value="C:membrane"/>
    <property type="evidence" value="ECO:0007669"/>
    <property type="project" value="UniProtKB-SubCell"/>
</dbReference>
<dbReference type="InterPro" id="IPR009908">
    <property type="entry name" value="Methylamine_util_MauE"/>
</dbReference>
<keyword evidence="6 8" id="KW-1133">Transmembrane helix</keyword>
<feature type="transmembrane region" description="Helical" evidence="8">
    <location>
        <begin position="73"/>
        <end position="98"/>
    </location>
</feature>
<evidence type="ECO:0000256" key="5">
    <source>
        <dbReference type="ARBA" id="ARBA00022692"/>
    </source>
</evidence>
<feature type="transmembrane region" description="Helical" evidence="8">
    <location>
        <begin position="119"/>
        <end position="135"/>
    </location>
</feature>
<evidence type="ECO:0000256" key="6">
    <source>
        <dbReference type="ARBA" id="ARBA00022989"/>
    </source>
</evidence>
<comment type="caution">
    <text evidence="10">The sequence shown here is derived from an EMBL/GenBank/DDBJ whole genome shotgun (WGS) entry which is preliminary data.</text>
</comment>
<organism evidence="10 11">
    <name type="scientific">Kordiimonas sediminis</name>
    <dbReference type="NCBI Taxonomy" id="1735581"/>
    <lineage>
        <taxon>Bacteria</taxon>
        <taxon>Pseudomonadati</taxon>
        <taxon>Pseudomonadota</taxon>
        <taxon>Alphaproteobacteria</taxon>
        <taxon>Kordiimonadales</taxon>
        <taxon>Kordiimonadaceae</taxon>
        <taxon>Kordiimonas</taxon>
    </lineage>
</organism>
<proteinExistence type="predicted"/>